<evidence type="ECO:0000256" key="2">
    <source>
        <dbReference type="ARBA" id="ARBA00011375"/>
    </source>
</evidence>
<dbReference type="PANTHER" id="PTHR16056">
    <property type="entry name" value="REGULATOR OF MICROTUBULE DYNAMICS PROTEIN"/>
    <property type="match status" value="1"/>
</dbReference>
<reference evidence="10" key="1">
    <citation type="submission" date="2025-08" db="UniProtKB">
        <authorList>
            <consortium name="Ensembl"/>
        </authorList>
    </citation>
    <scope>IDENTIFICATION</scope>
</reference>
<dbReference type="GO" id="GO:0008017">
    <property type="term" value="F:microtubule binding"/>
    <property type="evidence" value="ECO:0007669"/>
    <property type="project" value="TreeGrafter"/>
</dbReference>
<dbReference type="Proteomes" id="UP000264820">
    <property type="component" value="Unplaced"/>
</dbReference>
<dbReference type="PANTHER" id="PTHR16056:SF16">
    <property type="entry name" value="REGULATOR OF MICROTUBULE DYNAMICS PROTEIN 1"/>
    <property type="match status" value="1"/>
</dbReference>
<dbReference type="GO" id="GO:0097431">
    <property type="term" value="C:mitotic spindle pole"/>
    <property type="evidence" value="ECO:0007669"/>
    <property type="project" value="TreeGrafter"/>
</dbReference>
<evidence type="ECO:0000256" key="3">
    <source>
        <dbReference type="ARBA" id="ARBA00022490"/>
    </source>
</evidence>
<evidence type="ECO:0000256" key="4">
    <source>
        <dbReference type="ARBA" id="ARBA00022737"/>
    </source>
</evidence>
<keyword evidence="4" id="KW-0677">Repeat</keyword>
<evidence type="ECO:0000256" key="5">
    <source>
        <dbReference type="ARBA" id="ARBA00022803"/>
    </source>
</evidence>
<dbReference type="OMA" id="KDVEILW"/>
<keyword evidence="6" id="KW-0206">Cytoskeleton</keyword>
<dbReference type="InterPro" id="IPR011990">
    <property type="entry name" value="TPR-like_helical_dom_sf"/>
</dbReference>
<evidence type="ECO:0000256" key="8">
    <source>
        <dbReference type="ARBA" id="ARBA00039966"/>
    </source>
</evidence>
<dbReference type="OrthoDB" id="69711at2759"/>
<proteinExistence type="inferred from homology"/>
<evidence type="ECO:0000256" key="1">
    <source>
        <dbReference type="ARBA" id="ARBA00004245"/>
    </source>
</evidence>
<dbReference type="AlphaFoldDB" id="A0A3Q2XWL4"/>
<protein>
    <recommendedName>
        <fullName evidence="8">Regulator of microtubule dynamics protein 1</fullName>
    </recommendedName>
    <alternativeName>
        <fullName evidence="9">Protein FAM82B</fullName>
    </alternativeName>
</protein>
<reference evidence="10" key="2">
    <citation type="submission" date="2025-09" db="UniProtKB">
        <authorList>
            <consortium name="Ensembl"/>
        </authorList>
    </citation>
    <scope>IDENTIFICATION</scope>
</reference>
<evidence type="ECO:0000313" key="10">
    <source>
        <dbReference type="Ensembl" id="ENSHCOP00000009433.1"/>
    </source>
</evidence>
<sequence length="308" mass="35899">MMPGFFWTRCVNRTFTYATWAKGIRIRTANRLYWSSTRRVVNVLTGGRAAFLLGLPTLSCLTYGAYRRVHDSVVVLALEKEEVLEQADYLYSCAETHKLYQLLLEYKDSDNAEFLWRLARVSRDVSELPDTKEARKKQLVYEAFEYAKKSLEKDDKCFAAHKWYAICLSDVGEYEGVKVKIGNSFAIREHLERALELNPKDATSLHILGYWCFTFSELPWYQRKVAAVIFASPPTSTYEEALQFFLKAEQVDPNFYSKNLLMLGKTYMAMKDEQKALLWLNKAKDYPPRTHEDKEVHKEAADLLKKFR</sequence>
<dbReference type="InterPro" id="IPR049039">
    <property type="entry name" value="RMD1-3_a_helical_rpt"/>
</dbReference>
<dbReference type="STRING" id="109280.ENSHCOP00000009433"/>
<dbReference type="KEGG" id="hcq:109507832"/>
<evidence type="ECO:0000256" key="7">
    <source>
        <dbReference type="ARBA" id="ARBA00038360"/>
    </source>
</evidence>
<dbReference type="GO" id="GO:0005739">
    <property type="term" value="C:mitochondrion"/>
    <property type="evidence" value="ECO:0007669"/>
    <property type="project" value="TreeGrafter"/>
</dbReference>
<comment type="similarity">
    <text evidence="7">Belongs to the RMDN family.</text>
</comment>
<dbReference type="CTD" id="51115"/>
<dbReference type="GeneID" id="109507832"/>
<accession>A0A3Q2XWL4</accession>
<keyword evidence="11" id="KW-1185">Reference proteome</keyword>
<name>A0A3Q2XWL4_HIPCM</name>
<keyword evidence="5" id="KW-0802">TPR repeat</keyword>
<dbReference type="GO" id="GO:0005876">
    <property type="term" value="C:spindle microtubule"/>
    <property type="evidence" value="ECO:0007669"/>
    <property type="project" value="TreeGrafter"/>
</dbReference>
<evidence type="ECO:0000256" key="9">
    <source>
        <dbReference type="ARBA" id="ARBA00041958"/>
    </source>
</evidence>
<dbReference type="RefSeq" id="XP_019713088.1">
    <property type="nucleotide sequence ID" value="XM_019857529.1"/>
</dbReference>
<dbReference type="GeneTree" id="ENSGT00950000182992"/>
<organism evidence="10 11">
    <name type="scientific">Hippocampus comes</name>
    <name type="common">Tiger tail seahorse</name>
    <dbReference type="NCBI Taxonomy" id="109280"/>
    <lineage>
        <taxon>Eukaryota</taxon>
        <taxon>Metazoa</taxon>
        <taxon>Chordata</taxon>
        <taxon>Craniata</taxon>
        <taxon>Vertebrata</taxon>
        <taxon>Euteleostomi</taxon>
        <taxon>Actinopterygii</taxon>
        <taxon>Neopterygii</taxon>
        <taxon>Teleostei</taxon>
        <taxon>Neoteleostei</taxon>
        <taxon>Acanthomorphata</taxon>
        <taxon>Syngnathiaria</taxon>
        <taxon>Syngnathiformes</taxon>
        <taxon>Syngnathoidei</taxon>
        <taxon>Syngnathidae</taxon>
        <taxon>Hippocampus</taxon>
    </lineage>
</organism>
<dbReference type="SUPFAM" id="SSF48452">
    <property type="entry name" value="TPR-like"/>
    <property type="match status" value="1"/>
</dbReference>
<comment type="subunit">
    <text evidence="2">Interacts with microtubules.</text>
</comment>
<dbReference type="Ensembl" id="ENSHCOT00000025805.1">
    <property type="protein sequence ID" value="ENSHCOP00000009433.1"/>
    <property type="gene ID" value="ENSHCOG00000011856.1"/>
</dbReference>
<evidence type="ECO:0000313" key="11">
    <source>
        <dbReference type="Proteomes" id="UP000264820"/>
    </source>
</evidence>
<evidence type="ECO:0000256" key="6">
    <source>
        <dbReference type="ARBA" id="ARBA00023212"/>
    </source>
</evidence>
<keyword evidence="3" id="KW-0963">Cytoplasm</keyword>
<dbReference type="Pfam" id="PF21033">
    <property type="entry name" value="RMD1-3"/>
    <property type="match status" value="1"/>
</dbReference>
<comment type="subcellular location">
    <subcellularLocation>
        <location evidence="1">Cytoplasm</location>
        <location evidence="1">Cytoskeleton</location>
    </subcellularLocation>
</comment>
<dbReference type="Gene3D" id="1.25.40.10">
    <property type="entry name" value="Tetratricopeptide repeat domain"/>
    <property type="match status" value="1"/>
</dbReference>